<comment type="caution">
    <text evidence="1">The sequence shown here is derived from an EMBL/GenBank/DDBJ whole genome shotgun (WGS) entry which is preliminary data.</text>
</comment>
<keyword evidence="2" id="KW-1185">Reference proteome</keyword>
<protein>
    <submittedName>
        <fullName evidence="1">Uncharacterized protein</fullName>
    </submittedName>
</protein>
<sequence length="45" mass="4920">MKVARNLIIVAIFGMGLFASCTPENIEDGQTEQQVDKTLKPLQNG</sequence>
<accession>A0A3L9YVB5</accession>
<organism evidence="1 2">
    <name type="scientific">Ulvibacter antarcticus</name>
    <dbReference type="NCBI Taxonomy" id="442714"/>
    <lineage>
        <taxon>Bacteria</taxon>
        <taxon>Pseudomonadati</taxon>
        <taxon>Bacteroidota</taxon>
        <taxon>Flavobacteriia</taxon>
        <taxon>Flavobacteriales</taxon>
        <taxon>Flavobacteriaceae</taxon>
        <taxon>Ulvibacter</taxon>
    </lineage>
</organism>
<gene>
    <name evidence="1" type="ORF">BXY75_1339</name>
</gene>
<dbReference type="RefSeq" id="WP_170152859.1">
    <property type="nucleotide sequence ID" value="NZ_REFC01000012.1"/>
</dbReference>
<evidence type="ECO:0000313" key="1">
    <source>
        <dbReference type="EMBL" id="RMA64463.1"/>
    </source>
</evidence>
<dbReference type="AlphaFoldDB" id="A0A3L9YVB5"/>
<dbReference type="Proteomes" id="UP000271339">
    <property type="component" value="Unassembled WGS sequence"/>
</dbReference>
<proteinExistence type="predicted"/>
<dbReference type="PROSITE" id="PS51257">
    <property type="entry name" value="PROKAR_LIPOPROTEIN"/>
    <property type="match status" value="1"/>
</dbReference>
<dbReference type="EMBL" id="REFC01000012">
    <property type="protein sequence ID" value="RMA64463.1"/>
    <property type="molecule type" value="Genomic_DNA"/>
</dbReference>
<reference evidence="1 2" key="1">
    <citation type="submission" date="2018-10" db="EMBL/GenBank/DDBJ databases">
        <title>Genomic Encyclopedia of Archaeal and Bacterial Type Strains, Phase II (KMG-II): from individual species to whole genera.</title>
        <authorList>
            <person name="Goeker M."/>
        </authorList>
    </citation>
    <scope>NUCLEOTIDE SEQUENCE [LARGE SCALE GENOMIC DNA]</scope>
    <source>
        <strain evidence="1 2">DSM 23424</strain>
    </source>
</reference>
<evidence type="ECO:0000313" key="2">
    <source>
        <dbReference type="Proteomes" id="UP000271339"/>
    </source>
</evidence>
<name>A0A3L9YVB5_9FLAO</name>